<dbReference type="InterPro" id="IPR021778">
    <property type="entry name" value="Se/S_carrier-like"/>
</dbReference>
<reference evidence="2" key="1">
    <citation type="submission" date="2020-08" db="EMBL/GenBank/DDBJ databases">
        <title>Genome public.</title>
        <authorList>
            <person name="Liu C."/>
            <person name="Sun Q."/>
        </authorList>
    </citation>
    <scope>NUCLEOTIDE SEQUENCE</scope>
    <source>
        <strain evidence="2">NSJ-31</strain>
    </source>
</reference>
<dbReference type="Proteomes" id="UP000653127">
    <property type="component" value="Unassembled WGS sequence"/>
</dbReference>
<evidence type="ECO:0000313" key="3">
    <source>
        <dbReference type="Proteomes" id="UP000653127"/>
    </source>
</evidence>
<dbReference type="AlphaFoldDB" id="A0A926DX98"/>
<dbReference type="RefSeq" id="WP_249281479.1">
    <property type="nucleotide sequence ID" value="NZ_JACRST010000001.1"/>
</dbReference>
<evidence type="ECO:0000313" key="2">
    <source>
        <dbReference type="EMBL" id="MBC8545319.1"/>
    </source>
</evidence>
<comment type="caution">
    <text evidence="2">The sequence shown here is derived from an EMBL/GenBank/DDBJ whole genome shotgun (WGS) entry which is preliminary data.</text>
</comment>
<evidence type="ECO:0000259" key="1">
    <source>
        <dbReference type="Pfam" id="PF11823"/>
    </source>
</evidence>
<accession>A0A926DX98</accession>
<sequence length="78" mass="8331">MEKSIIVVKSITYAMRAQQILNNLGISAYIERDIGAASKYGCGYSVRVKTSEAQRAAEIIKAYGIRVVDILPAGGAPA</sequence>
<dbReference type="Pfam" id="PF11823">
    <property type="entry name" value="Se_S_carrier"/>
    <property type="match status" value="1"/>
</dbReference>
<keyword evidence="3" id="KW-1185">Reference proteome</keyword>
<organism evidence="2 3">
    <name type="scientific">Ligaoa zhengdingensis</name>
    <dbReference type="NCBI Taxonomy" id="2763658"/>
    <lineage>
        <taxon>Bacteria</taxon>
        <taxon>Bacillati</taxon>
        <taxon>Bacillota</taxon>
        <taxon>Clostridia</taxon>
        <taxon>Eubacteriales</taxon>
        <taxon>Oscillospiraceae</taxon>
        <taxon>Ligaoa</taxon>
    </lineage>
</organism>
<gene>
    <name evidence="2" type="ORF">H8711_00015</name>
</gene>
<name>A0A926DX98_9FIRM</name>
<dbReference type="EMBL" id="JACRST010000001">
    <property type="protein sequence ID" value="MBC8545319.1"/>
    <property type="molecule type" value="Genomic_DNA"/>
</dbReference>
<protein>
    <submittedName>
        <fullName evidence="2">DUF3343 domain-containing protein</fullName>
    </submittedName>
</protein>
<proteinExistence type="predicted"/>
<feature type="domain" description="Putative Se/S carrier protein-like" evidence="1">
    <location>
        <begin position="5"/>
        <end position="70"/>
    </location>
</feature>